<proteinExistence type="predicted"/>
<reference evidence="1" key="2">
    <citation type="submission" date="2020-09" db="EMBL/GenBank/DDBJ databases">
        <authorList>
            <person name="Sun Q."/>
            <person name="Zhou Y."/>
        </authorList>
    </citation>
    <scope>NUCLEOTIDE SEQUENCE</scope>
    <source>
        <strain evidence="1">CGMCC 1.15478</strain>
    </source>
</reference>
<dbReference type="EMBL" id="BMJH01000001">
    <property type="protein sequence ID" value="GGC53964.1"/>
    <property type="molecule type" value="Genomic_DNA"/>
</dbReference>
<dbReference type="AlphaFoldDB" id="A0A916TZF2"/>
<comment type="caution">
    <text evidence="1">The sequence shown here is derived from an EMBL/GenBank/DDBJ whole genome shotgun (WGS) entry which is preliminary data.</text>
</comment>
<reference evidence="1" key="1">
    <citation type="journal article" date="2014" name="Int. J. Syst. Evol. Microbiol.">
        <title>Complete genome sequence of Corynebacterium casei LMG S-19264T (=DSM 44701T), isolated from a smear-ripened cheese.</title>
        <authorList>
            <consortium name="US DOE Joint Genome Institute (JGI-PGF)"/>
            <person name="Walter F."/>
            <person name="Albersmeier A."/>
            <person name="Kalinowski J."/>
            <person name="Ruckert C."/>
        </authorList>
    </citation>
    <scope>NUCLEOTIDE SEQUENCE</scope>
    <source>
        <strain evidence="1">CGMCC 1.15478</strain>
    </source>
</reference>
<evidence type="ECO:0000313" key="2">
    <source>
        <dbReference type="Proteomes" id="UP000641514"/>
    </source>
</evidence>
<sequence>MFAVTVPQGCYAVKLGDDAHNRYPVPAEPHTTLVTSATKSDVVEVMFYDGPTGLGTNWAAGTILVQDQQTGAPVSAVRVTVERCDKSSDPYTSPRSFADGRIVIALAPGCHTVQASDAVTEFFVDVESGFDDVRVIKHD</sequence>
<keyword evidence="2" id="KW-1185">Reference proteome</keyword>
<protein>
    <submittedName>
        <fullName evidence="1">Uncharacterized protein</fullName>
    </submittedName>
</protein>
<gene>
    <name evidence="1" type="ORF">GCM10011410_02900</name>
</gene>
<dbReference type="Proteomes" id="UP000641514">
    <property type="component" value="Unassembled WGS sequence"/>
</dbReference>
<accession>A0A916TZF2</accession>
<evidence type="ECO:0000313" key="1">
    <source>
        <dbReference type="EMBL" id="GGC53964.1"/>
    </source>
</evidence>
<organism evidence="1 2">
    <name type="scientific">Hoyosella rhizosphaerae</name>
    <dbReference type="NCBI Taxonomy" id="1755582"/>
    <lineage>
        <taxon>Bacteria</taxon>
        <taxon>Bacillati</taxon>
        <taxon>Actinomycetota</taxon>
        <taxon>Actinomycetes</taxon>
        <taxon>Mycobacteriales</taxon>
        <taxon>Hoyosellaceae</taxon>
        <taxon>Hoyosella</taxon>
    </lineage>
</organism>
<name>A0A916TZF2_9ACTN</name>